<evidence type="ECO:0000313" key="4">
    <source>
        <dbReference type="EMBL" id="CAE4566670.1"/>
    </source>
</evidence>
<sequence length="668" mass="71107">MAEKAMRSTWSGGGGGASSSTAIARAPVLPTAFPPAVAEVEALLAEDAEPGEKRKCLSRWCDAMLELVSETMRGSGAEAPPVEEVWHWLAASERLMRCLAFAEHRAVAELLRRAAEDGCQEGSDLVARWQAAARQLRQAQKESGWNADYLRVVEEPLGRLTSHDVMRSGALAKVVKTLLRSLHNIYCTSAYFKEHRMAALLHRILKAIVVLAGGHLVAPREAASPPHGLGAALRLADHLRDTFQAFTDHYFISEAAAGAASKSDRRPATALGTKGDRTMASSAAFRRKDTELGLWRATVRHSLEHAEHCRLTCERLVSVLLGFARLRASLPPLRNVQPELLHEAEGFLELHCGLAGGFGAADLLDFRNRVAAGAQFQDVEERLQDYLSRIRGAGIAVGEDLAFDDDGPDGVEPRLVDTTGSGAEVLTLPGGSGRASCEAGSAVMTSEEVQQSINSIQEELRSFEEQLQNLNEAISRKASAPRGRLPFRPPSRCGTAAACQPRCSTSGGPAEAAEDDPDGDAAEKAAALQVAKRSSWYREPPPLLPSDVPLIEVHQKIAQTTIHRCPSRPRTAQPRLFVTRPVEAEASAAVGDATGQAEAASSAELGAPPEEAAAAAEAEAEAAAAEAAPEPSAEEGRAEVLLGMGMPGEDGDEAFDPLEGSGVSWQIA</sequence>
<accession>A0A7S4PYD5</accession>
<gene>
    <name evidence="4" type="ORF">AMON00008_LOCUS6289</name>
</gene>
<dbReference type="EMBL" id="HBNR01009516">
    <property type="protein sequence ID" value="CAE4566670.1"/>
    <property type="molecule type" value="Transcribed_RNA"/>
</dbReference>
<dbReference type="AlphaFoldDB" id="A0A7S4PYD5"/>
<dbReference type="Pfam" id="PF08385">
    <property type="entry name" value="DHC_N1"/>
    <property type="match status" value="1"/>
</dbReference>
<feature type="domain" description="Dynein heavy chain tail" evidence="3">
    <location>
        <begin position="55"/>
        <end position="217"/>
    </location>
</feature>
<feature type="coiled-coil region" evidence="1">
    <location>
        <begin position="446"/>
        <end position="480"/>
    </location>
</feature>
<keyword evidence="1" id="KW-0175">Coiled coil</keyword>
<evidence type="ECO:0000256" key="1">
    <source>
        <dbReference type="SAM" id="Coils"/>
    </source>
</evidence>
<feature type="region of interest" description="Disordered" evidence="2">
    <location>
        <begin position="590"/>
        <end position="668"/>
    </location>
</feature>
<organism evidence="4">
    <name type="scientific">Alexandrium monilatum</name>
    <dbReference type="NCBI Taxonomy" id="311494"/>
    <lineage>
        <taxon>Eukaryota</taxon>
        <taxon>Sar</taxon>
        <taxon>Alveolata</taxon>
        <taxon>Dinophyceae</taxon>
        <taxon>Gonyaulacales</taxon>
        <taxon>Pyrocystaceae</taxon>
        <taxon>Alexandrium</taxon>
    </lineage>
</organism>
<feature type="compositionally biased region" description="Low complexity" evidence="2">
    <location>
        <begin position="597"/>
        <end position="631"/>
    </location>
</feature>
<feature type="region of interest" description="Disordered" evidence="2">
    <location>
        <begin position="498"/>
        <end position="521"/>
    </location>
</feature>
<name>A0A7S4PYD5_9DINO</name>
<evidence type="ECO:0000256" key="2">
    <source>
        <dbReference type="SAM" id="MobiDB-lite"/>
    </source>
</evidence>
<dbReference type="InterPro" id="IPR013594">
    <property type="entry name" value="Dynein_heavy_tail"/>
</dbReference>
<evidence type="ECO:0000259" key="3">
    <source>
        <dbReference type="Pfam" id="PF08385"/>
    </source>
</evidence>
<protein>
    <recommendedName>
        <fullName evidence="3">Dynein heavy chain tail domain-containing protein</fullName>
    </recommendedName>
</protein>
<proteinExistence type="predicted"/>
<reference evidence="4" key="1">
    <citation type="submission" date="2021-01" db="EMBL/GenBank/DDBJ databases">
        <authorList>
            <person name="Corre E."/>
            <person name="Pelletier E."/>
            <person name="Niang G."/>
            <person name="Scheremetjew M."/>
            <person name="Finn R."/>
            <person name="Kale V."/>
            <person name="Holt S."/>
            <person name="Cochrane G."/>
            <person name="Meng A."/>
            <person name="Brown T."/>
            <person name="Cohen L."/>
        </authorList>
    </citation>
    <scope>NUCLEOTIDE SEQUENCE</scope>
    <source>
        <strain evidence="4">CCMP3105</strain>
    </source>
</reference>